<gene>
    <name evidence="1" type="ORF">Hyperionvirus52_4</name>
</gene>
<name>A0A3G5AG87_9VIRU</name>
<evidence type="ECO:0000313" key="1">
    <source>
        <dbReference type="EMBL" id="AYV84903.1"/>
    </source>
</evidence>
<evidence type="ECO:0008006" key="2">
    <source>
        <dbReference type="Google" id="ProtNLM"/>
    </source>
</evidence>
<protein>
    <recommendedName>
        <fullName evidence="2">Leucine-rich repeat protein</fullName>
    </recommendedName>
</protein>
<dbReference type="Gene3D" id="3.80.10.10">
    <property type="entry name" value="Ribonuclease Inhibitor"/>
    <property type="match status" value="1"/>
</dbReference>
<dbReference type="InterPro" id="IPR032675">
    <property type="entry name" value="LRR_dom_sf"/>
</dbReference>
<reference evidence="1" key="1">
    <citation type="submission" date="2018-10" db="EMBL/GenBank/DDBJ databases">
        <title>Hidden diversity of soil giant viruses.</title>
        <authorList>
            <person name="Schulz F."/>
            <person name="Alteio L."/>
            <person name="Goudeau D."/>
            <person name="Ryan E.M."/>
            <person name="Malmstrom R.R."/>
            <person name="Blanchard J."/>
            <person name="Woyke T."/>
        </authorList>
    </citation>
    <scope>NUCLEOTIDE SEQUENCE</scope>
    <source>
        <strain evidence="1">HYV1</strain>
    </source>
</reference>
<proteinExistence type="predicted"/>
<dbReference type="EMBL" id="MK072434">
    <property type="protein sequence ID" value="AYV84903.1"/>
    <property type="molecule type" value="Genomic_DNA"/>
</dbReference>
<organism evidence="1">
    <name type="scientific">Hyperionvirus sp</name>
    <dbReference type="NCBI Taxonomy" id="2487770"/>
    <lineage>
        <taxon>Viruses</taxon>
        <taxon>Varidnaviria</taxon>
        <taxon>Bamfordvirae</taxon>
        <taxon>Nucleocytoviricota</taxon>
        <taxon>Megaviricetes</taxon>
        <taxon>Imitervirales</taxon>
        <taxon>Mimiviridae</taxon>
        <taxon>Klosneuvirinae</taxon>
    </lineage>
</organism>
<sequence>MDRIYLIPFYNLEKYLEIKTLITLAMVSKYIRKEVFTKTRSFEITVVHQYASKYFNNFKNVKFHIDEPYNFNDDNFPDMHKIISLDVSYSKSISNNAVKNLINLQRLVLDGNILITDDGIKSLINIQALELYGNRKITDNGL</sequence>
<accession>A0A3G5AG87</accession>
<dbReference type="SUPFAM" id="SSF52047">
    <property type="entry name" value="RNI-like"/>
    <property type="match status" value="1"/>
</dbReference>